<dbReference type="PANTHER" id="PTHR42693">
    <property type="entry name" value="ARYLSULFATASE FAMILY MEMBER"/>
    <property type="match status" value="1"/>
</dbReference>
<dbReference type="Gene3D" id="3.30.1120.10">
    <property type="match status" value="1"/>
</dbReference>
<dbReference type="SUPFAM" id="SSF53649">
    <property type="entry name" value="Alkaline phosphatase-like"/>
    <property type="match status" value="1"/>
</dbReference>
<dbReference type="RefSeq" id="WP_322607438.1">
    <property type="nucleotide sequence ID" value="NZ_JARVCO010000002.1"/>
</dbReference>
<proteinExistence type="inferred from homology"/>
<evidence type="ECO:0000313" key="7">
    <source>
        <dbReference type="EMBL" id="MDZ8117638.1"/>
    </source>
</evidence>
<name>A0ABU5MTU4_9BACT</name>
<keyword evidence="3" id="KW-0378">Hydrolase</keyword>
<keyword evidence="8" id="KW-1185">Reference proteome</keyword>
<evidence type="ECO:0000259" key="6">
    <source>
        <dbReference type="Pfam" id="PF00884"/>
    </source>
</evidence>
<evidence type="ECO:0000256" key="4">
    <source>
        <dbReference type="ARBA" id="ARBA00022837"/>
    </source>
</evidence>
<keyword evidence="4" id="KW-0106">Calcium</keyword>
<keyword evidence="5" id="KW-0732">Signal</keyword>
<dbReference type="InterPro" id="IPR050738">
    <property type="entry name" value="Sulfatase"/>
</dbReference>
<dbReference type="InterPro" id="IPR024607">
    <property type="entry name" value="Sulfatase_CS"/>
</dbReference>
<evidence type="ECO:0000256" key="1">
    <source>
        <dbReference type="ARBA" id="ARBA00008779"/>
    </source>
</evidence>
<sequence length="463" mass="51581">MNCFALTALAASALFSAQAAQPNIIIIFNDDQGYQDLGCYGSPDIRTPRVDELASEGMRFTDFYVGSPVCSASRAALLTGCYPYRVGVSGVFWPNRDHGLPPEETTLAEMLKKAGYATAAVGKWHLGDELRFLPTRQGFDTYFGIPYSNDMYPAEHMRYAPDCLWREGQNFQTLETAFAHKKRGQPRTLKNKVPLMRNEECIEFPCDQTTITRRYADESLRFISESVESGKPFFLYLANSMPHIPLFASPDFKGKSAGGLYGDVIEEIDFNTGRILDRLKMLGIEDDTIVIFSSDNGPWLTVGDAGGHADPLFEGKFTSFEGGQRVPFIIRWPGTVPAGTTCSGMAATIDLFPTLAALTGAELPEKKLDGVDLSSLWKNPHAISPRSTFFYEHNAVRSGNWKYHRKEIFKVKKTKRANTGPTLYNLKDDVGEAQNVIADHPEVAERLSKMLDAHIQYAPRPRK</sequence>
<dbReference type="InterPro" id="IPR000917">
    <property type="entry name" value="Sulfatase_N"/>
</dbReference>
<comment type="caution">
    <text evidence="7">The sequence shown here is derived from an EMBL/GenBank/DDBJ whole genome shotgun (WGS) entry which is preliminary data.</text>
</comment>
<dbReference type="CDD" id="cd16026">
    <property type="entry name" value="GALNS_like"/>
    <property type="match status" value="1"/>
</dbReference>
<dbReference type="InterPro" id="IPR017850">
    <property type="entry name" value="Alkaline_phosphatase_core_sf"/>
</dbReference>
<dbReference type="Pfam" id="PF00884">
    <property type="entry name" value="Sulfatase"/>
    <property type="match status" value="1"/>
</dbReference>
<feature type="domain" description="Sulfatase N-terminal" evidence="6">
    <location>
        <begin position="22"/>
        <end position="361"/>
    </location>
</feature>
<evidence type="ECO:0000313" key="8">
    <source>
        <dbReference type="Proteomes" id="UP001290861"/>
    </source>
</evidence>
<dbReference type="PANTHER" id="PTHR42693:SF53">
    <property type="entry name" value="ENDO-4-O-SULFATASE"/>
    <property type="match status" value="1"/>
</dbReference>
<gene>
    <name evidence="7" type="ORF">P9H32_03285</name>
</gene>
<feature type="signal peptide" evidence="5">
    <location>
        <begin position="1"/>
        <end position="19"/>
    </location>
</feature>
<dbReference type="PROSITE" id="PS00149">
    <property type="entry name" value="SULFATASE_2"/>
    <property type="match status" value="1"/>
</dbReference>
<keyword evidence="2" id="KW-0479">Metal-binding</keyword>
<organism evidence="7 8">
    <name type="scientific">Pontiella agarivorans</name>
    <dbReference type="NCBI Taxonomy" id="3038953"/>
    <lineage>
        <taxon>Bacteria</taxon>
        <taxon>Pseudomonadati</taxon>
        <taxon>Kiritimatiellota</taxon>
        <taxon>Kiritimatiellia</taxon>
        <taxon>Kiritimatiellales</taxon>
        <taxon>Pontiellaceae</taxon>
        <taxon>Pontiella</taxon>
    </lineage>
</organism>
<reference evidence="7 8" key="1">
    <citation type="journal article" date="2024" name="Appl. Environ. Microbiol.">
        <title>Pontiella agarivorans sp. nov., a novel marine anaerobic bacterium capable of degrading macroalgal polysaccharides and fixing nitrogen.</title>
        <authorList>
            <person name="Liu N."/>
            <person name="Kivenson V."/>
            <person name="Peng X."/>
            <person name="Cui Z."/>
            <person name="Lankiewicz T.S."/>
            <person name="Gosselin K.M."/>
            <person name="English C.J."/>
            <person name="Blair E.M."/>
            <person name="O'Malley M.A."/>
            <person name="Valentine D.L."/>
        </authorList>
    </citation>
    <scope>NUCLEOTIDE SEQUENCE [LARGE SCALE GENOMIC DNA]</scope>
    <source>
        <strain evidence="7 8">NLcol2</strain>
    </source>
</reference>
<protein>
    <submittedName>
        <fullName evidence="7">Sulfatase</fullName>
    </submittedName>
</protein>
<feature type="chain" id="PRO_5045529794" evidence="5">
    <location>
        <begin position="20"/>
        <end position="463"/>
    </location>
</feature>
<accession>A0ABU5MTU4</accession>
<evidence type="ECO:0000256" key="3">
    <source>
        <dbReference type="ARBA" id="ARBA00022801"/>
    </source>
</evidence>
<evidence type="ECO:0000256" key="5">
    <source>
        <dbReference type="SAM" id="SignalP"/>
    </source>
</evidence>
<dbReference type="Gene3D" id="3.40.720.10">
    <property type="entry name" value="Alkaline Phosphatase, subunit A"/>
    <property type="match status" value="1"/>
</dbReference>
<dbReference type="EMBL" id="JARVCO010000002">
    <property type="protein sequence ID" value="MDZ8117638.1"/>
    <property type="molecule type" value="Genomic_DNA"/>
</dbReference>
<evidence type="ECO:0000256" key="2">
    <source>
        <dbReference type="ARBA" id="ARBA00022723"/>
    </source>
</evidence>
<comment type="similarity">
    <text evidence="1">Belongs to the sulfatase family.</text>
</comment>
<dbReference type="Proteomes" id="UP001290861">
    <property type="component" value="Unassembled WGS sequence"/>
</dbReference>